<feature type="domain" description="Cyclin C-terminal" evidence="8">
    <location>
        <begin position="187"/>
        <end position="293"/>
    </location>
</feature>
<gene>
    <name evidence="9" type="ORF">TD95_005166</name>
</gene>
<feature type="region of interest" description="Disordered" evidence="6">
    <location>
        <begin position="391"/>
        <end position="430"/>
    </location>
</feature>
<sequence>MAYHGYQHDEVMFYDTDEQPALSWDEIRRTHKMMSWERQEQVANELSRLASDEYMEDIMQHLRHMEDETLPDVNLIDMQREIQWFMRPFLMDFIIEAHNAFRLLPETLFLTINLLDRYCSKRIVYKNHYQLVACASLLIAAKYTDKKERVPQISELNRMCCGLYDSGMFTQMEMHVLNTLEWVIGHPTVDFFTQIMVTEERDDKEVEHMTAYLCEVALYHRDFVSTKPSVLARASLALARAILGRPEVNDGEWGQAENDTYMTLFRYLAQPSVVLSKKYSSSSFSRVSKTLAEFMRRQAELSRRNAAAAAAAAAATAAAAAAATTATTVQVTVEPASSAGNCEMSEDVAVCATPHVKAATRMCDGYPTPPITPDGASFAPGMHPKEQFAARSPVTPTRNHLAPQHHHHHQAQQQHHHNQAQYQPQAHSEQYSRFQNEMDYTMAQ</sequence>
<dbReference type="SUPFAM" id="SSF47954">
    <property type="entry name" value="Cyclin-like"/>
    <property type="match status" value="2"/>
</dbReference>
<dbReference type="GO" id="GO:0016538">
    <property type="term" value="F:cyclin-dependent protein serine/threonine kinase regulator activity"/>
    <property type="evidence" value="ECO:0007669"/>
    <property type="project" value="UniProtKB-ARBA"/>
</dbReference>
<evidence type="ECO:0000256" key="1">
    <source>
        <dbReference type="ARBA" id="ARBA00008742"/>
    </source>
</evidence>
<protein>
    <submittedName>
        <fullName evidence="9">Uncharacterized protein</fullName>
    </submittedName>
</protein>
<dbReference type="PANTHER" id="PTHR10177">
    <property type="entry name" value="CYCLINS"/>
    <property type="match status" value="1"/>
</dbReference>
<dbReference type="FunFam" id="1.10.472.10:FF:000010">
    <property type="entry name" value="G1/S-specific cyclin Cln1"/>
    <property type="match status" value="1"/>
</dbReference>
<evidence type="ECO:0000259" key="8">
    <source>
        <dbReference type="SMART" id="SM01332"/>
    </source>
</evidence>
<dbReference type="CDD" id="cd20559">
    <property type="entry name" value="CYCLIN_ScCLN_like"/>
    <property type="match status" value="1"/>
</dbReference>
<dbReference type="PROSITE" id="PS00292">
    <property type="entry name" value="CYCLINS"/>
    <property type="match status" value="1"/>
</dbReference>
<keyword evidence="10" id="KW-1185">Reference proteome</keyword>
<dbReference type="InterPro" id="IPR039361">
    <property type="entry name" value="Cyclin"/>
</dbReference>
<dbReference type="CDD" id="cd20537">
    <property type="entry name" value="CYCLIN_CCNO-like_rpt2"/>
    <property type="match status" value="1"/>
</dbReference>
<dbReference type="InterPro" id="IPR013763">
    <property type="entry name" value="Cyclin-like_dom"/>
</dbReference>
<evidence type="ECO:0000313" key="10">
    <source>
        <dbReference type="Proteomes" id="UP000033483"/>
    </source>
</evidence>
<dbReference type="InterPro" id="IPR048258">
    <property type="entry name" value="Cyclins_cyclin-box"/>
</dbReference>
<feature type="domain" description="Cyclin-like" evidence="7">
    <location>
        <begin position="191"/>
        <end position="293"/>
    </location>
</feature>
<keyword evidence="4" id="KW-0131">Cell cycle</keyword>
<evidence type="ECO:0000256" key="4">
    <source>
        <dbReference type="ARBA" id="ARBA00023306"/>
    </source>
</evidence>
<name>A0A0F4ZHN3_9PEZI</name>
<evidence type="ECO:0000256" key="2">
    <source>
        <dbReference type="ARBA" id="ARBA00022618"/>
    </source>
</evidence>
<reference evidence="9 10" key="1">
    <citation type="submission" date="2015-03" db="EMBL/GenBank/DDBJ databases">
        <authorList>
            <person name="Radwan O."/>
            <person name="Al-Naeli F.A."/>
            <person name="Rendon G.A."/>
            <person name="Fields C."/>
        </authorList>
    </citation>
    <scope>NUCLEOTIDE SEQUENCE [LARGE SCALE GENOMIC DNA]</scope>
    <source>
        <strain evidence="9">CR-DP1</strain>
    </source>
</reference>
<dbReference type="InterPro" id="IPR036915">
    <property type="entry name" value="Cyclin-like_sf"/>
</dbReference>
<feature type="compositionally biased region" description="Basic residues" evidence="6">
    <location>
        <begin position="403"/>
        <end position="418"/>
    </location>
</feature>
<proteinExistence type="inferred from homology"/>
<keyword evidence="2" id="KW-0132">Cell division</keyword>
<comment type="similarity">
    <text evidence="1 5">Belongs to the cyclin family.</text>
</comment>
<dbReference type="AlphaFoldDB" id="A0A0F4ZHN3"/>
<dbReference type="Pfam" id="PF02984">
    <property type="entry name" value="Cyclin_C"/>
    <property type="match status" value="1"/>
</dbReference>
<dbReference type="Gene3D" id="1.10.472.10">
    <property type="entry name" value="Cyclin-like"/>
    <property type="match status" value="2"/>
</dbReference>
<dbReference type="Pfam" id="PF00134">
    <property type="entry name" value="Cyclin_N"/>
    <property type="match status" value="1"/>
</dbReference>
<dbReference type="SMART" id="SM01332">
    <property type="entry name" value="Cyclin_C"/>
    <property type="match status" value="1"/>
</dbReference>
<evidence type="ECO:0000256" key="6">
    <source>
        <dbReference type="SAM" id="MobiDB-lite"/>
    </source>
</evidence>
<dbReference type="SMART" id="SM00385">
    <property type="entry name" value="CYCLIN"/>
    <property type="match status" value="2"/>
</dbReference>
<evidence type="ECO:0000313" key="9">
    <source>
        <dbReference type="EMBL" id="KKA29700.1"/>
    </source>
</evidence>
<keyword evidence="3 5" id="KW-0195">Cyclin</keyword>
<dbReference type="GO" id="GO:0044843">
    <property type="term" value="P:cell cycle G1/S phase transition"/>
    <property type="evidence" value="ECO:0007669"/>
    <property type="project" value="UniProtKB-ARBA"/>
</dbReference>
<dbReference type="InterPro" id="IPR004367">
    <property type="entry name" value="Cyclin_C-dom"/>
</dbReference>
<comment type="caution">
    <text evidence="9">The sequence shown here is derived from an EMBL/GenBank/DDBJ whole genome shotgun (WGS) entry which is preliminary data.</text>
</comment>
<dbReference type="GO" id="GO:0051726">
    <property type="term" value="P:regulation of cell cycle"/>
    <property type="evidence" value="ECO:0007669"/>
    <property type="project" value="UniProtKB-ARBA"/>
</dbReference>
<evidence type="ECO:0000259" key="7">
    <source>
        <dbReference type="SMART" id="SM00385"/>
    </source>
</evidence>
<dbReference type="Proteomes" id="UP000033483">
    <property type="component" value="Unassembled WGS sequence"/>
</dbReference>
<organism evidence="9 10">
    <name type="scientific">Thielaviopsis punctulata</name>
    <dbReference type="NCBI Taxonomy" id="72032"/>
    <lineage>
        <taxon>Eukaryota</taxon>
        <taxon>Fungi</taxon>
        <taxon>Dikarya</taxon>
        <taxon>Ascomycota</taxon>
        <taxon>Pezizomycotina</taxon>
        <taxon>Sordariomycetes</taxon>
        <taxon>Hypocreomycetidae</taxon>
        <taxon>Microascales</taxon>
        <taxon>Ceratocystidaceae</taxon>
        <taxon>Thielaviopsis</taxon>
    </lineage>
</organism>
<dbReference type="InterPro" id="IPR006671">
    <property type="entry name" value="Cyclin_N"/>
</dbReference>
<evidence type="ECO:0000256" key="5">
    <source>
        <dbReference type="RuleBase" id="RU000383"/>
    </source>
</evidence>
<evidence type="ECO:0000256" key="3">
    <source>
        <dbReference type="ARBA" id="ARBA00023127"/>
    </source>
</evidence>
<feature type="domain" description="Cyclin-like" evidence="7">
    <location>
        <begin position="92"/>
        <end position="178"/>
    </location>
</feature>
<dbReference type="OrthoDB" id="5590282at2759"/>
<dbReference type="GO" id="GO:0051301">
    <property type="term" value="P:cell division"/>
    <property type="evidence" value="ECO:0007669"/>
    <property type="project" value="UniProtKB-KW"/>
</dbReference>
<accession>A0A0F4ZHN3</accession>
<dbReference type="EMBL" id="LAEV01000756">
    <property type="protein sequence ID" value="KKA29700.1"/>
    <property type="molecule type" value="Genomic_DNA"/>
</dbReference>